<dbReference type="Proteomes" id="UP000469430">
    <property type="component" value="Unassembled WGS sequence"/>
</dbReference>
<gene>
    <name evidence="1" type="ORF">GRI97_14665</name>
</gene>
<organism evidence="1 2">
    <name type="scientific">Croceibacterium xixiisoli</name>
    <dbReference type="NCBI Taxonomy" id="1476466"/>
    <lineage>
        <taxon>Bacteria</taxon>
        <taxon>Pseudomonadati</taxon>
        <taxon>Pseudomonadota</taxon>
        <taxon>Alphaproteobacteria</taxon>
        <taxon>Sphingomonadales</taxon>
        <taxon>Erythrobacteraceae</taxon>
        <taxon>Croceibacterium</taxon>
    </lineage>
</organism>
<evidence type="ECO:0000313" key="1">
    <source>
        <dbReference type="EMBL" id="MXP00234.1"/>
    </source>
</evidence>
<evidence type="ECO:0000313" key="2">
    <source>
        <dbReference type="Proteomes" id="UP000469430"/>
    </source>
</evidence>
<dbReference type="AlphaFoldDB" id="A0A6I4U0Q1"/>
<protein>
    <submittedName>
        <fullName evidence="1">Uncharacterized protein</fullName>
    </submittedName>
</protein>
<name>A0A6I4U0Q1_9SPHN</name>
<dbReference type="RefSeq" id="WP_161391958.1">
    <property type="nucleotide sequence ID" value="NZ_JBHSCP010000002.1"/>
</dbReference>
<dbReference type="EMBL" id="WTYJ01000003">
    <property type="protein sequence ID" value="MXP00234.1"/>
    <property type="molecule type" value="Genomic_DNA"/>
</dbReference>
<reference evidence="1 2" key="1">
    <citation type="submission" date="2019-12" db="EMBL/GenBank/DDBJ databases">
        <title>Genomic-based taxomic classification of the family Erythrobacteraceae.</title>
        <authorList>
            <person name="Xu L."/>
        </authorList>
    </citation>
    <scope>NUCLEOTIDE SEQUENCE [LARGE SCALE GENOMIC DNA]</scope>
    <source>
        <strain evidence="1 2">S36</strain>
    </source>
</reference>
<accession>A0A6I4U0Q1</accession>
<sequence>MVWDLRAALLKKEEFESARLMDFEFRQRARATRLLARMLGLEEEQLVREIAVQDEAGVVALAAEAARLERETVAAQYRQCLAQARSELISERGDPSPHRLG</sequence>
<comment type="caution">
    <text evidence="1">The sequence shown here is derived from an EMBL/GenBank/DDBJ whole genome shotgun (WGS) entry which is preliminary data.</text>
</comment>
<proteinExistence type="predicted"/>
<keyword evidence="2" id="KW-1185">Reference proteome</keyword>